<dbReference type="Pfam" id="PF03828">
    <property type="entry name" value="PAP_assoc"/>
    <property type="match status" value="1"/>
</dbReference>
<feature type="domain" description="PAP-associated" evidence="9">
    <location>
        <begin position="505"/>
        <end position="558"/>
    </location>
</feature>
<dbReference type="EMBL" id="CDHN01000003">
    <property type="protein sequence ID" value="CEJ90900.1"/>
    <property type="molecule type" value="Genomic_DNA"/>
</dbReference>
<dbReference type="AlphaFoldDB" id="A0A0A1TJL9"/>
<dbReference type="STRING" id="1531966.A0A0A1TJL9"/>
<keyword evidence="5" id="KW-0808">Transferase</keyword>
<feature type="compositionally biased region" description="Polar residues" evidence="8">
    <location>
        <begin position="163"/>
        <end position="194"/>
    </location>
</feature>
<dbReference type="PANTHER" id="PTHR12271">
    <property type="entry name" value="POLY A POLYMERASE CID PAP -RELATED"/>
    <property type="match status" value="1"/>
</dbReference>
<dbReference type="CDD" id="cd05402">
    <property type="entry name" value="NT_PAP_TUTase"/>
    <property type="match status" value="1"/>
</dbReference>
<feature type="region of interest" description="Disordered" evidence="8">
    <location>
        <begin position="1"/>
        <end position="49"/>
    </location>
</feature>
<evidence type="ECO:0000259" key="10">
    <source>
        <dbReference type="Pfam" id="PF22600"/>
    </source>
</evidence>
<dbReference type="EC" id="2.7.7.19" evidence="4"/>
<feature type="compositionally biased region" description="Polar residues" evidence="8">
    <location>
        <begin position="25"/>
        <end position="46"/>
    </location>
</feature>
<dbReference type="GO" id="GO:0046872">
    <property type="term" value="F:metal ion binding"/>
    <property type="evidence" value="ECO:0007669"/>
    <property type="project" value="UniProtKB-KW"/>
</dbReference>
<evidence type="ECO:0000256" key="2">
    <source>
        <dbReference type="ARBA" id="ARBA00001946"/>
    </source>
</evidence>
<feature type="compositionally biased region" description="Gly residues" evidence="8">
    <location>
        <begin position="644"/>
        <end position="653"/>
    </location>
</feature>
<evidence type="ECO:0000313" key="11">
    <source>
        <dbReference type="EMBL" id="CEJ90900.1"/>
    </source>
</evidence>
<dbReference type="GO" id="GO:0031123">
    <property type="term" value="P:RNA 3'-end processing"/>
    <property type="evidence" value="ECO:0007669"/>
    <property type="project" value="TreeGrafter"/>
</dbReference>
<dbReference type="GO" id="GO:1990817">
    <property type="term" value="F:poly(A) RNA polymerase activity"/>
    <property type="evidence" value="ECO:0007669"/>
    <property type="project" value="UniProtKB-EC"/>
</dbReference>
<gene>
    <name evidence="11" type="ORF">VHEMI06652</name>
</gene>
<comment type="cofactor">
    <cofactor evidence="1">
        <name>Mn(2+)</name>
        <dbReference type="ChEBI" id="CHEBI:29035"/>
    </cofactor>
</comment>
<feature type="compositionally biased region" description="Polar residues" evidence="8">
    <location>
        <begin position="210"/>
        <end position="227"/>
    </location>
</feature>
<evidence type="ECO:0000256" key="5">
    <source>
        <dbReference type="ARBA" id="ARBA00022679"/>
    </source>
</evidence>
<dbReference type="GO" id="GO:0010605">
    <property type="term" value="P:negative regulation of macromolecule metabolic process"/>
    <property type="evidence" value="ECO:0007669"/>
    <property type="project" value="UniProtKB-ARBA"/>
</dbReference>
<dbReference type="SUPFAM" id="SSF81631">
    <property type="entry name" value="PAP/OAS1 substrate-binding domain"/>
    <property type="match status" value="1"/>
</dbReference>
<feature type="region of interest" description="Disordered" evidence="8">
    <location>
        <begin position="862"/>
        <end position="907"/>
    </location>
</feature>
<feature type="region of interest" description="Disordered" evidence="8">
    <location>
        <begin position="921"/>
        <end position="1007"/>
    </location>
</feature>
<comment type="cofactor">
    <cofactor evidence="2">
        <name>Mg(2+)</name>
        <dbReference type="ChEBI" id="CHEBI:18420"/>
    </cofactor>
</comment>
<evidence type="ECO:0000256" key="8">
    <source>
        <dbReference type="SAM" id="MobiDB-lite"/>
    </source>
</evidence>
<evidence type="ECO:0000256" key="6">
    <source>
        <dbReference type="ARBA" id="ARBA00022723"/>
    </source>
</evidence>
<dbReference type="Proteomes" id="UP000039046">
    <property type="component" value="Unassembled WGS sequence"/>
</dbReference>
<keyword evidence="6" id="KW-0479">Metal-binding</keyword>
<dbReference type="HOGENOM" id="CLU_002806_0_0_1"/>
<feature type="compositionally biased region" description="Low complexity" evidence="8">
    <location>
        <begin position="816"/>
        <end position="830"/>
    </location>
</feature>
<sequence length="1256" mass="136711">MDATTSTPESKHPYSPKAWPPATGAASNSKPPQQNKHQDQQPTSPTVPFPTHLDFLPLWFPQQSNIFQAQLLHYNTLISPTRGGGLQAAPLPPVVSASNAQASPRSRTSSKAAQRDTTSSGKGNTTGGNGSRSRQNSDKNRTGMTNKETSAKMPPPPAPKTVADSTKPTPLRQPTISSSPKNQSYASSVPSTPHQHARKFSFESRDPSPNAATNHSPRSVYSETNSALPSLRPLPPRLGGCKYETAQINSRRRIPYSVGSDRLEKLDLRTVKNKLSAKDEDKLGKEMRDIYNKLLPTDEIENNRKALVEKLEKIFNDEWPGHDIKVHLFGSSGNLLCSDDSDVDICITTPWQELEGVCMIADLLARRGMEKVVCISAAKVPIVKMWDPELSLACDMNVNNTLALENTRMVRTYVEADPRVRQLAMTIKHWTKRRIVNDAAFGGTLSSYTWICLIVAFLQLRSPPVLPALHQLPYKIPKADGTVGDFADNLKKIEGYGAKNKSSEADLLFQFFRFYAHEFDYDKHVLSVRGGKLMTKAEKKWNYALNNQLCVEEPFNVSRNLGNTADEYSFRGLHLELRRAFDLISQAKLEEACEQFVFPKEEERVWSRPAPQPRPVLLRSSSQSHSGRGGRGNHRGGRHNNNYRGGGNGGGNGNSNRRSSSSVPAYDANMFMQPVNMAQDMMWYQSPQIQFQYAQQDLMTQMAYQESLRQFYAQSPAFAMHQNVGQQRVSTSSSSGQQSTDRSRTNSFDTAPTSAPLRPDLYAVYSMSLGHGFYPPSNTGYGTYPSSPIAGAGSSQDFRRSLQRSGAGSDAGGQTPSSSMRSQSQPASRSVSAAQLPGMYPLGIQQVQPPFLVNKSSNGTHIPSFISDDMDFDETPKASADSPASEDNKSQSFFPPRSASPVKSSNTGVAASGNIAFGDITSHATNTSSSGRPLGEQTSQATLDKRTRKSSRSPSPLGHSRAFSVGTASAPLPSAPFSGSQSRTMNRPLVVNGSGLKPAVTSENSNVHTTETFTSHEASLPMMMNGLNIQTPYFTQKPQATVNGSQDTAKSDVQAKGQRNGSHPAPVPGPRTGPRPVTEDASFRDRIAMMNAPYYATVAGQRHDSSNGEKPPQLSTQQRLANRQQQGGIIAPLDLAGTESKPKGLDMAHLSPVLETRTPSPAKNRSAVESFKLNGKKLGDRRDETKTDGHQLPKAQKGQTSGSPFSTTPRGNGHIRAAKSEGDGGWQKAGKGKKKSQVQPALAEQPPKYGSERKGG</sequence>
<evidence type="ECO:0000256" key="4">
    <source>
        <dbReference type="ARBA" id="ARBA00012388"/>
    </source>
</evidence>
<feature type="region of interest" description="Disordered" evidence="8">
    <location>
        <begin position="785"/>
        <end position="832"/>
    </location>
</feature>
<accession>A0A0A1TJL9</accession>
<feature type="region of interest" description="Disordered" evidence="8">
    <location>
        <begin position="89"/>
        <end position="238"/>
    </location>
</feature>
<protein>
    <recommendedName>
        <fullName evidence="4">polynucleotide adenylyltransferase</fullName>
        <ecNumber evidence="4">2.7.7.19</ecNumber>
    </recommendedName>
</protein>
<feature type="region of interest" description="Disordered" evidence="8">
    <location>
        <begin position="1039"/>
        <end position="1078"/>
    </location>
</feature>
<dbReference type="Gene3D" id="1.10.1410.10">
    <property type="match status" value="1"/>
</dbReference>
<comment type="similarity">
    <text evidence="3">Belongs to the DNA polymerase type-B-like family.</text>
</comment>
<proteinExistence type="inferred from homology"/>
<feature type="region of interest" description="Disordered" evidence="8">
    <location>
        <begin position="604"/>
        <end position="662"/>
    </location>
</feature>
<dbReference type="InterPro" id="IPR043519">
    <property type="entry name" value="NT_sf"/>
</dbReference>
<feature type="compositionally biased region" description="Low complexity" evidence="8">
    <location>
        <begin position="724"/>
        <end position="740"/>
    </location>
</feature>
<feature type="compositionally biased region" description="Polar residues" evidence="8">
    <location>
        <begin position="1039"/>
        <end position="1048"/>
    </location>
</feature>
<keyword evidence="12" id="KW-1185">Reference proteome</keyword>
<dbReference type="Gene3D" id="3.30.460.10">
    <property type="entry name" value="Beta Polymerase, domain 2"/>
    <property type="match status" value="1"/>
</dbReference>
<evidence type="ECO:0000256" key="3">
    <source>
        <dbReference type="ARBA" id="ARBA00008593"/>
    </source>
</evidence>
<feature type="region of interest" description="Disordered" evidence="8">
    <location>
        <begin position="1100"/>
        <end position="1124"/>
    </location>
</feature>
<reference evidence="11 12" key="1">
    <citation type="journal article" date="2015" name="Genome Announc.">
        <title>Draft Genome Sequence and Gene Annotation of the Entomopathogenic Fungus Verticillium hemipterigenum.</title>
        <authorList>
            <person name="Horn F."/>
            <person name="Habel A."/>
            <person name="Scharf D.H."/>
            <person name="Dworschak J."/>
            <person name="Brakhage A.A."/>
            <person name="Guthke R."/>
            <person name="Hertweck C."/>
            <person name="Linde J."/>
        </authorList>
    </citation>
    <scope>NUCLEOTIDE SEQUENCE [LARGE SCALE GENOMIC DNA]</scope>
</reference>
<evidence type="ECO:0000259" key="9">
    <source>
        <dbReference type="Pfam" id="PF03828"/>
    </source>
</evidence>
<organism evidence="11 12">
    <name type="scientific">[Torrubiella] hemipterigena</name>
    <dbReference type="NCBI Taxonomy" id="1531966"/>
    <lineage>
        <taxon>Eukaryota</taxon>
        <taxon>Fungi</taxon>
        <taxon>Dikarya</taxon>
        <taxon>Ascomycota</taxon>
        <taxon>Pezizomycotina</taxon>
        <taxon>Sordariomycetes</taxon>
        <taxon>Hypocreomycetidae</taxon>
        <taxon>Hypocreales</taxon>
        <taxon>Clavicipitaceae</taxon>
        <taxon>Clavicipitaceae incertae sedis</taxon>
        <taxon>'Torrubiella' clade</taxon>
    </lineage>
</organism>
<feature type="compositionally biased region" description="Polar residues" evidence="8">
    <location>
        <begin position="922"/>
        <end position="942"/>
    </location>
</feature>
<feature type="region of interest" description="Disordered" evidence="8">
    <location>
        <begin position="723"/>
        <end position="754"/>
    </location>
</feature>
<dbReference type="InterPro" id="IPR054708">
    <property type="entry name" value="MTPAP-like_central"/>
</dbReference>
<dbReference type="OrthoDB" id="2274644at2759"/>
<evidence type="ECO:0000256" key="7">
    <source>
        <dbReference type="ARBA" id="ARBA00022842"/>
    </source>
</evidence>
<feature type="compositionally biased region" description="Polar residues" evidence="8">
    <location>
        <begin position="1197"/>
        <end position="1210"/>
    </location>
</feature>
<feature type="compositionally biased region" description="Polar residues" evidence="8">
    <location>
        <begin position="96"/>
        <end position="116"/>
    </location>
</feature>
<feature type="compositionally biased region" description="Polar residues" evidence="8">
    <location>
        <begin position="1113"/>
        <end position="1124"/>
    </location>
</feature>
<feature type="compositionally biased region" description="Basic and acidic residues" evidence="8">
    <location>
        <begin position="1177"/>
        <end position="1191"/>
    </location>
</feature>
<evidence type="ECO:0000256" key="1">
    <source>
        <dbReference type="ARBA" id="ARBA00001936"/>
    </source>
</evidence>
<feature type="region of interest" description="Disordered" evidence="8">
    <location>
        <begin position="1150"/>
        <end position="1256"/>
    </location>
</feature>
<dbReference type="InterPro" id="IPR002058">
    <property type="entry name" value="PAP_assoc"/>
</dbReference>
<evidence type="ECO:0000313" key="12">
    <source>
        <dbReference type="Proteomes" id="UP000039046"/>
    </source>
</evidence>
<feature type="domain" description="Poly(A) RNA polymerase mitochondrial-like central palm" evidence="10">
    <location>
        <begin position="283"/>
        <end position="414"/>
    </location>
</feature>
<dbReference type="SUPFAM" id="SSF81301">
    <property type="entry name" value="Nucleotidyltransferase"/>
    <property type="match status" value="1"/>
</dbReference>
<keyword evidence="7" id="KW-0460">Magnesium</keyword>
<dbReference type="PANTHER" id="PTHR12271:SF113">
    <property type="entry name" value="POLY(A) RNA POLYMERASE CID11"/>
    <property type="match status" value="1"/>
</dbReference>
<dbReference type="Pfam" id="PF22600">
    <property type="entry name" value="MTPAP-like_central"/>
    <property type="match status" value="1"/>
</dbReference>
<name>A0A0A1TJL9_9HYPO</name>